<dbReference type="InterPro" id="IPR052701">
    <property type="entry name" value="GAG_Ulvan_Degrading_Sulfatases"/>
</dbReference>
<dbReference type="Gene3D" id="3.30.1120.10">
    <property type="match status" value="1"/>
</dbReference>
<accession>A0ABS3C606</accession>
<feature type="domain" description="Sulfatase N-terminal" evidence="1">
    <location>
        <begin position="31"/>
        <end position="363"/>
    </location>
</feature>
<dbReference type="InterPro" id="IPR017850">
    <property type="entry name" value="Alkaline_phosphatase_core_sf"/>
</dbReference>
<name>A0ABS3C606_9BACT</name>
<dbReference type="PANTHER" id="PTHR43751:SF3">
    <property type="entry name" value="SULFATASE N-TERMINAL DOMAIN-CONTAINING PROTEIN"/>
    <property type="match status" value="1"/>
</dbReference>
<reference evidence="2 3" key="1">
    <citation type="submission" date="2021-03" db="EMBL/GenBank/DDBJ databases">
        <title>novel species isolated from a fishpond in China.</title>
        <authorList>
            <person name="Lu H."/>
            <person name="Cai Z."/>
        </authorList>
    </citation>
    <scope>NUCLEOTIDE SEQUENCE [LARGE SCALE GENOMIC DNA]</scope>
    <source>
        <strain evidence="2 3">H41</strain>
    </source>
</reference>
<dbReference type="Gene3D" id="3.40.720.10">
    <property type="entry name" value="Alkaline Phosphatase, subunit A"/>
    <property type="match status" value="1"/>
</dbReference>
<dbReference type="PANTHER" id="PTHR43751">
    <property type="entry name" value="SULFATASE"/>
    <property type="match status" value="1"/>
</dbReference>
<evidence type="ECO:0000313" key="3">
    <source>
        <dbReference type="Proteomes" id="UP000664317"/>
    </source>
</evidence>
<evidence type="ECO:0000259" key="1">
    <source>
        <dbReference type="Pfam" id="PF00884"/>
    </source>
</evidence>
<sequence length="468" mass="52267">MRVRTKTISALIFSLVVFCMTGLSYAQSKAPNIVLIVADDLGIGDIGPYGQKMIRTPVLDRMASEGMLFSDFYAGNTVCAPSRASLMTGQHSGHTLVRGNGEFPLDPDQKILPEYLKQSGYATALFGKWGMGLLGSTGSPEKRGWDVFSGHLHHVDAHFQKPDSLDVLDRGLIQKQAIPEGMYANEYFTRLAEEFITEKKDQPFFLFLSYSVPHAELVLSPEAIQPYLDSKGESIFPNEQPWPHGRHYGPQRFPKAAYAGMVTFIDQQVGKILETLKRQGVDENTIVIFTSDNGTHVEGGRSVNDIDFFKSSGIYRGQKRDLYEGGLRVPFIVRWPAKIQAGATSGYRGVFWDLLPTFTQLAGKQAKDTDGISFAPTLLGKKSQKSHPHLYWEFHEFGGKQALLKDNWKIVRLNVSKERYGQVELYDLSSDPTESNDLAGSMPEKARELTVIMDSVRTSNPNFNFGYK</sequence>
<evidence type="ECO:0000313" key="2">
    <source>
        <dbReference type="EMBL" id="MBN7812554.1"/>
    </source>
</evidence>
<gene>
    <name evidence="2" type="ORF">J0A68_16490</name>
</gene>
<dbReference type="Pfam" id="PF00884">
    <property type="entry name" value="Sulfatase"/>
    <property type="match status" value="1"/>
</dbReference>
<dbReference type="SUPFAM" id="SSF53649">
    <property type="entry name" value="Alkaline phosphatase-like"/>
    <property type="match status" value="1"/>
</dbReference>
<dbReference type="EMBL" id="JAFKCT010000007">
    <property type="protein sequence ID" value="MBN7812554.1"/>
    <property type="molecule type" value="Genomic_DNA"/>
</dbReference>
<proteinExistence type="predicted"/>
<dbReference type="CDD" id="cd16145">
    <property type="entry name" value="ARS_like"/>
    <property type="match status" value="1"/>
</dbReference>
<dbReference type="Proteomes" id="UP000664317">
    <property type="component" value="Unassembled WGS sequence"/>
</dbReference>
<comment type="caution">
    <text evidence="2">The sequence shown here is derived from an EMBL/GenBank/DDBJ whole genome shotgun (WGS) entry which is preliminary data.</text>
</comment>
<protein>
    <submittedName>
        <fullName evidence="2">Arylsulfatase</fullName>
    </submittedName>
</protein>
<dbReference type="InterPro" id="IPR000917">
    <property type="entry name" value="Sulfatase_N"/>
</dbReference>
<keyword evidence="3" id="KW-1185">Reference proteome</keyword>
<organism evidence="2 3">
    <name type="scientific">Algoriphagus oliviformis</name>
    <dbReference type="NCBI Taxonomy" id="2811231"/>
    <lineage>
        <taxon>Bacteria</taxon>
        <taxon>Pseudomonadati</taxon>
        <taxon>Bacteroidota</taxon>
        <taxon>Cytophagia</taxon>
        <taxon>Cytophagales</taxon>
        <taxon>Cyclobacteriaceae</taxon>
        <taxon>Algoriphagus</taxon>
    </lineage>
</organism>